<protein>
    <submittedName>
        <fullName evidence="2">Endopygalactorunase-like protein</fullName>
    </submittedName>
</protein>
<dbReference type="eggNOG" id="COG5434">
    <property type="taxonomic scope" value="Bacteria"/>
</dbReference>
<evidence type="ECO:0000256" key="1">
    <source>
        <dbReference type="SAM" id="SignalP"/>
    </source>
</evidence>
<dbReference type="RefSeq" id="WP_012931614.1">
    <property type="nucleotide sequence ID" value="NC_013739.1"/>
</dbReference>
<dbReference type="PROSITE" id="PS51257">
    <property type="entry name" value="PROKAR_LIPOPROTEIN"/>
    <property type="match status" value="1"/>
</dbReference>
<dbReference type="STRING" id="469383.Cwoe_0125"/>
<dbReference type="InterPro" id="IPR008979">
    <property type="entry name" value="Galactose-bd-like_sf"/>
</dbReference>
<keyword evidence="3" id="KW-1185">Reference proteome</keyword>
<dbReference type="InterPro" id="IPR051801">
    <property type="entry name" value="GH28_Enzymes"/>
</dbReference>
<sequence precursor="true">MRRLLVSGLVAAVTACLALPAAASALDVDVTAAPYGAAGDGVTNDRAAIQSAIDDVSAAGGGKVTLPAPRTFLSGDVSVKSNVTLEIAGGATLKMSQNQSHWAHRPVLGHMIDGTIEWNIAMYRNYPLIHSGNARNVTVTGGGTIEMTRALTDETTIHAMGIGFHKVDGFRISNLTMIGASASNVSLYTVDNGIVSGMTMRDDLDTNVEGVAIGNSQHVRVTGNTMDATSDDTIVLWTQWNDPRGTTWWSTAVPEPINDIEIDNNYATSTCCKAIALIPWGTAYGDQRQVEMSDVRVHDNTLAATDAVGCWCDDPYTGEPPSRFTNQEQDQAPMKDLTFARNRYTGSTALTKAHIQNLVADFAKTSPTFIRNGGFERTGHAYWSRVSRAGQSDAADYSVGQNGSWYGYIQYFDVGYTTLYQGVSLTGGQTYTLRARIQTPDGSPARMYVYDTCGGTGVTQNVSSLAWTDVSLRFTAASSCGRYIVGFDSGTFTSGGLRVDDVLLEGPRIDNDDPVISYEGLWYLYERAGDHGGTERMATQAGTRSSATVTFRGTRARVLAVRGGDRGRADVYLDGVYKTTIDQYSPTTDLQYVTYDTGTVAAGTHELRVVPTWTKHPASANTVISVDAVEVVR</sequence>
<dbReference type="EMBL" id="CP001854">
    <property type="protein sequence ID" value="ADB48561.1"/>
    <property type="molecule type" value="Genomic_DNA"/>
</dbReference>
<keyword evidence="1" id="KW-0732">Signal</keyword>
<reference evidence="2 3" key="1">
    <citation type="journal article" date="2010" name="Stand. Genomic Sci.">
        <title>Complete genome sequence of Conexibacter woesei type strain (ID131577).</title>
        <authorList>
            <person name="Pukall R."/>
            <person name="Lapidus A."/>
            <person name="Glavina Del Rio T."/>
            <person name="Copeland A."/>
            <person name="Tice H."/>
            <person name="Cheng J.-F."/>
            <person name="Lucas S."/>
            <person name="Chen F."/>
            <person name="Nolan M."/>
            <person name="Bruce D."/>
            <person name="Goodwin L."/>
            <person name="Pitluck S."/>
            <person name="Mavromatis K."/>
            <person name="Ivanova N."/>
            <person name="Ovchinnikova G."/>
            <person name="Pati A."/>
            <person name="Chen A."/>
            <person name="Palaniappan K."/>
            <person name="Land M."/>
            <person name="Hauser L."/>
            <person name="Chang Y.-J."/>
            <person name="Jeffries C.D."/>
            <person name="Chain P."/>
            <person name="Meincke L."/>
            <person name="Sims D."/>
            <person name="Brettin T."/>
            <person name="Detter J.C."/>
            <person name="Rohde M."/>
            <person name="Goeker M."/>
            <person name="Bristow J."/>
            <person name="Eisen J.A."/>
            <person name="Markowitz V."/>
            <person name="Kyrpides N.C."/>
            <person name="Klenk H.-P."/>
            <person name="Hugenholtz P."/>
        </authorList>
    </citation>
    <scope>NUCLEOTIDE SEQUENCE [LARGE SCALE GENOMIC DNA]</scope>
    <source>
        <strain evidence="3">DSM 14684 / CIP 108061 / JCM 11494 / NBRC 100937 / ID131577</strain>
    </source>
</reference>
<proteinExistence type="predicted"/>
<dbReference type="HOGENOM" id="CLU_014075_0_0_11"/>
<dbReference type="Proteomes" id="UP000008229">
    <property type="component" value="Chromosome"/>
</dbReference>
<dbReference type="OrthoDB" id="3196343at2"/>
<dbReference type="SUPFAM" id="SSF51126">
    <property type="entry name" value="Pectin lyase-like"/>
    <property type="match status" value="1"/>
</dbReference>
<name>D3F4Y3_CONWI</name>
<reference evidence="3" key="2">
    <citation type="submission" date="2010-01" db="EMBL/GenBank/DDBJ databases">
        <title>The complete genome of Conexibacter woesei DSM 14684.</title>
        <authorList>
            <consortium name="US DOE Joint Genome Institute (JGI-PGF)"/>
            <person name="Lucas S."/>
            <person name="Copeland A."/>
            <person name="Lapidus A."/>
            <person name="Glavina del Rio T."/>
            <person name="Dalin E."/>
            <person name="Tice H."/>
            <person name="Bruce D."/>
            <person name="Goodwin L."/>
            <person name="Pitluck S."/>
            <person name="Kyrpides N."/>
            <person name="Mavromatis K."/>
            <person name="Ivanova N."/>
            <person name="Mikhailova N."/>
            <person name="Chertkov O."/>
            <person name="Brettin T."/>
            <person name="Detter J.C."/>
            <person name="Han C."/>
            <person name="Larimer F."/>
            <person name="Land M."/>
            <person name="Hauser L."/>
            <person name="Markowitz V."/>
            <person name="Cheng J.-F."/>
            <person name="Hugenholtz P."/>
            <person name="Woyke T."/>
            <person name="Wu D."/>
            <person name="Pukall R."/>
            <person name="Steenblock K."/>
            <person name="Schneider S."/>
            <person name="Klenk H.-P."/>
            <person name="Eisen J.A."/>
        </authorList>
    </citation>
    <scope>NUCLEOTIDE SEQUENCE [LARGE SCALE GENOMIC DNA]</scope>
    <source>
        <strain evidence="3">DSM 14684 / CIP 108061 / JCM 11494 / NBRC 100937 / ID131577</strain>
    </source>
</reference>
<dbReference type="PANTHER" id="PTHR31339">
    <property type="entry name" value="PECTIN LYASE-RELATED"/>
    <property type="match status" value="1"/>
</dbReference>
<dbReference type="Gene3D" id="2.160.20.10">
    <property type="entry name" value="Single-stranded right-handed beta-helix, Pectin lyase-like"/>
    <property type="match status" value="1"/>
</dbReference>
<accession>D3F4Y3</accession>
<dbReference type="KEGG" id="cwo:Cwoe_0125"/>
<feature type="signal peptide" evidence="1">
    <location>
        <begin position="1"/>
        <end position="25"/>
    </location>
</feature>
<dbReference type="AlphaFoldDB" id="D3F4Y3"/>
<evidence type="ECO:0000313" key="2">
    <source>
        <dbReference type="EMBL" id="ADB48561.1"/>
    </source>
</evidence>
<gene>
    <name evidence="2" type="ordered locus">Cwoe_0125</name>
</gene>
<organism evidence="2 3">
    <name type="scientific">Conexibacter woesei (strain DSM 14684 / CCUG 47730 / CIP 108061 / JCM 11494 / NBRC 100937 / ID131577)</name>
    <dbReference type="NCBI Taxonomy" id="469383"/>
    <lineage>
        <taxon>Bacteria</taxon>
        <taxon>Bacillati</taxon>
        <taxon>Actinomycetota</taxon>
        <taxon>Thermoleophilia</taxon>
        <taxon>Solirubrobacterales</taxon>
        <taxon>Conexibacteraceae</taxon>
        <taxon>Conexibacter</taxon>
    </lineage>
</organism>
<evidence type="ECO:0000313" key="3">
    <source>
        <dbReference type="Proteomes" id="UP000008229"/>
    </source>
</evidence>
<dbReference type="Gene3D" id="2.60.120.260">
    <property type="entry name" value="Galactose-binding domain-like"/>
    <property type="match status" value="2"/>
</dbReference>
<dbReference type="SUPFAM" id="SSF49785">
    <property type="entry name" value="Galactose-binding domain-like"/>
    <property type="match status" value="1"/>
</dbReference>
<dbReference type="InterPro" id="IPR011050">
    <property type="entry name" value="Pectin_lyase_fold/virulence"/>
</dbReference>
<dbReference type="InterPro" id="IPR012334">
    <property type="entry name" value="Pectin_lyas_fold"/>
</dbReference>
<dbReference type="PANTHER" id="PTHR31339:SF9">
    <property type="entry name" value="PLASMIN AND FIBRONECTIN-BINDING PROTEIN A"/>
    <property type="match status" value="1"/>
</dbReference>
<feature type="chain" id="PRO_5039462189" evidence="1">
    <location>
        <begin position="26"/>
        <end position="633"/>
    </location>
</feature>